<dbReference type="InterPro" id="IPR027417">
    <property type="entry name" value="P-loop_NTPase"/>
</dbReference>
<feature type="region of interest" description="Disordered" evidence="1">
    <location>
        <begin position="261"/>
        <end position="282"/>
    </location>
</feature>
<feature type="compositionally biased region" description="Polar residues" evidence="1">
    <location>
        <begin position="261"/>
        <end position="277"/>
    </location>
</feature>
<dbReference type="RefSeq" id="WP_372391860.1">
    <property type="nucleotide sequence ID" value="NZ_JBGNYA010000002.1"/>
</dbReference>
<name>A0ABD5MHY6_9EURY</name>
<evidence type="ECO:0000256" key="1">
    <source>
        <dbReference type="SAM" id="MobiDB-lite"/>
    </source>
</evidence>
<evidence type="ECO:0000313" key="3">
    <source>
        <dbReference type="Proteomes" id="UP001570511"/>
    </source>
</evidence>
<comment type="caution">
    <text evidence="2">The sequence shown here is derived from an EMBL/GenBank/DDBJ whole genome shotgun (WGS) entry which is preliminary data.</text>
</comment>
<proteinExistence type="predicted"/>
<keyword evidence="3" id="KW-1185">Reference proteome</keyword>
<dbReference type="EMBL" id="JBGNYA010000002">
    <property type="protein sequence ID" value="MFA1612558.1"/>
    <property type="molecule type" value="Genomic_DNA"/>
</dbReference>
<dbReference type="Gene3D" id="3.40.50.300">
    <property type="entry name" value="P-loop containing nucleotide triphosphate hydrolases"/>
    <property type="match status" value="1"/>
</dbReference>
<reference evidence="2 3" key="1">
    <citation type="submission" date="2024-08" db="EMBL/GenBank/DDBJ databases">
        <title>Halobellus sp. MBLA0158 whole genome sequence.</title>
        <authorList>
            <person name="Hwang C.Y."/>
            <person name="Cho E.-S."/>
            <person name="Seo M.-J."/>
        </authorList>
    </citation>
    <scope>NUCLEOTIDE SEQUENCE [LARGE SCALE GENOMIC DNA]</scope>
    <source>
        <strain evidence="2 3">MBLA0158</strain>
    </source>
</reference>
<evidence type="ECO:0008006" key="4">
    <source>
        <dbReference type="Google" id="ProtNLM"/>
    </source>
</evidence>
<gene>
    <name evidence="2" type="ORF">OS889_16360</name>
</gene>
<dbReference type="AlphaFoldDB" id="A0ABD5MHY6"/>
<organism evidence="2 3">
    <name type="scientific">Halobellus rubicundus</name>
    <dbReference type="NCBI Taxonomy" id="2996466"/>
    <lineage>
        <taxon>Archaea</taxon>
        <taxon>Methanobacteriati</taxon>
        <taxon>Methanobacteriota</taxon>
        <taxon>Stenosarchaea group</taxon>
        <taxon>Halobacteria</taxon>
        <taxon>Halobacteriales</taxon>
        <taxon>Haloferacaceae</taxon>
        <taxon>Halobellus</taxon>
    </lineage>
</organism>
<evidence type="ECO:0000313" key="2">
    <source>
        <dbReference type="EMBL" id="MFA1612558.1"/>
    </source>
</evidence>
<protein>
    <recommendedName>
        <fullName evidence="4">DNA recombination and repair protein Rad51-like C-terminal domain-containing protein</fullName>
    </recommendedName>
</protein>
<dbReference type="Proteomes" id="UP001570511">
    <property type="component" value="Unassembled WGS sequence"/>
</dbReference>
<feature type="region of interest" description="Disordered" evidence="1">
    <location>
        <begin position="1"/>
        <end position="26"/>
    </location>
</feature>
<accession>A0ABD5MHY6</accession>
<sequence>MRQQRHTDPPGEDAMAVRRPTRPADQNRDLVERVDPGTDASLLPSLDTGLVLLDLDQSRGVPVVHSLVLDHLLLHDGPAFWIDARGYATTTSLAQLAPSPRLLDRISVARGFTPYQHYGAVCGFSDAVARTIREDTPVTPSLLVAPALDAQYRAADVLSERQARTLQARTLARLTAYADAYDVPVLLTRTAADEFAAPIEVAAQHRLRCKQTRFGPRFVGEDFETLVYPVDDGSYYQTTLAYWRQLLGVRAEQVGIKSVRNTAQPRSASTVGSSVTPSGERMTLPAAPLQDAWLDAAPAGGP</sequence>